<dbReference type="AlphaFoldDB" id="A0ABD2CZ76"/>
<keyword evidence="2" id="KW-1185">Reference proteome</keyword>
<evidence type="ECO:0000313" key="2">
    <source>
        <dbReference type="Proteomes" id="UP001607303"/>
    </source>
</evidence>
<gene>
    <name evidence="1" type="ORF">V1477_001405</name>
</gene>
<sequence>MIKASYTIKVFIVLRDNSVSPDTLLNYALICSVRLSQRVIVIPEEVFGSIFTFIQSEYSRHHFPNVLLG</sequence>
<organism evidence="1 2">
    <name type="scientific">Vespula maculifrons</name>
    <name type="common">Eastern yellow jacket</name>
    <name type="synonym">Wasp</name>
    <dbReference type="NCBI Taxonomy" id="7453"/>
    <lineage>
        <taxon>Eukaryota</taxon>
        <taxon>Metazoa</taxon>
        <taxon>Ecdysozoa</taxon>
        <taxon>Arthropoda</taxon>
        <taxon>Hexapoda</taxon>
        <taxon>Insecta</taxon>
        <taxon>Pterygota</taxon>
        <taxon>Neoptera</taxon>
        <taxon>Endopterygota</taxon>
        <taxon>Hymenoptera</taxon>
        <taxon>Apocrita</taxon>
        <taxon>Aculeata</taxon>
        <taxon>Vespoidea</taxon>
        <taxon>Vespidae</taxon>
        <taxon>Vespinae</taxon>
        <taxon>Vespula</taxon>
    </lineage>
</organism>
<proteinExistence type="predicted"/>
<accession>A0ABD2CZ76</accession>
<dbReference type="Proteomes" id="UP001607303">
    <property type="component" value="Unassembled WGS sequence"/>
</dbReference>
<evidence type="ECO:0000313" key="1">
    <source>
        <dbReference type="EMBL" id="KAL2750420.1"/>
    </source>
</evidence>
<protein>
    <submittedName>
        <fullName evidence="1">Uncharacterized protein</fullName>
    </submittedName>
</protein>
<dbReference type="EMBL" id="JAYRBN010000013">
    <property type="protein sequence ID" value="KAL2750420.1"/>
    <property type="molecule type" value="Genomic_DNA"/>
</dbReference>
<reference evidence="1 2" key="1">
    <citation type="journal article" date="2024" name="Ann. Entomol. Soc. Am.">
        <title>Genomic analyses of the southern and eastern yellowjacket wasps (Hymenoptera: Vespidae) reveal evolutionary signatures of social life.</title>
        <authorList>
            <person name="Catto M.A."/>
            <person name="Caine P.B."/>
            <person name="Orr S.E."/>
            <person name="Hunt B.G."/>
            <person name="Goodisman M.A.D."/>
        </authorList>
    </citation>
    <scope>NUCLEOTIDE SEQUENCE [LARGE SCALE GENOMIC DNA]</scope>
    <source>
        <strain evidence="1">232</strain>
        <tissue evidence="1">Head and thorax</tissue>
    </source>
</reference>
<name>A0ABD2CZ76_VESMC</name>
<comment type="caution">
    <text evidence="1">The sequence shown here is derived from an EMBL/GenBank/DDBJ whole genome shotgun (WGS) entry which is preliminary data.</text>
</comment>